<dbReference type="Pfam" id="PF00266">
    <property type="entry name" value="Aminotran_5"/>
    <property type="match status" value="1"/>
</dbReference>
<dbReference type="SUPFAM" id="SSF53383">
    <property type="entry name" value="PLP-dependent transferases"/>
    <property type="match status" value="1"/>
</dbReference>
<dbReference type="Gene3D" id="3.40.640.10">
    <property type="entry name" value="Type I PLP-dependent aspartate aminotransferase-like (Major domain)"/>
    <property type="match status" value="1"/>
</dbReference>
<reference evidence="3" key="1">
    <citation type="submission" date="2018-05" db="EMBL/GenBank/DDBJ databases">
        <authorList>
            <person name="Lanie J.A."/>
            <person name="Ng W.-L."/>
            <person name="Kazmierczak K.M."/>
            <person name="Andrzejewski T.M."/>
            <person name="Davidsen T.M."/>
            <person name="Wayne K.J."/>
            <person name="Tettelin H."/>
            <person name="Glass J.I."/>
            <person name="Rusch D."/>
            <person name="Podicherti R."/>
            <person name="Tsui H.-C.T."/>
            <person name="Winkler M.E."/>
        </authorList>
    </citation>
    <scope>NUCLEOTIDE SEQUENCE</scope>
</reference>
<dbReference type="InterPro" id="IPR015424">
    <property type="entry name" value="PyrdxlP-dep_Trfase"/>
</dbReference>
<evidence type="ECO:0000256" key="1">
    <source>
        <dbReference type="ARBA" id="ARBA00022898"/>
    </source>
</evidence>
<keyword evidence="1" id="KW-0663">Pyridoxal phosphate</keyword>
<dbReference type="EMBL" id="UINC01000809">
    <property type="protein sequence ID" value="SUZ61510.1"/>
    <property type="molecule type" value="Genomic_DNA"/>
</dbReference>
<gene>
    <name evidence="3" type="ORF">METZ01_LOCUS14364</name>
</gene>
<dbReference type="InterPro" id="IPR015422">
    <property type="entry name" value="PyrdxlP-dep_Trfase_small"/>
</dbReference>
<name>A0A381P3R9_9ZZZZ</name>
<feature type="domain" description="Aminotransferase class V" evidence="2">
    <location>
        <begin position="59"/>
        <end position="368"/>
    </location>
</feature>
<evidence type="ECO:0000259" key="2">
    <source>
        <dbReference type="Pfam" id="PF00266"/>
    </source>
</evidence>
<organism evidence="3">
    <name type="scientific">marine metagenome</name>
    <dbReference type="NCBI Taxonomy" id="408172"/>
    <lineage>
        <taxon>unclassified sequences</taxon>
        <taxon>metagenomes</taxon>
        <taxon>ecological metagenomes</taxon>
    </lineage>
</organism>
<sequence length="418" mass="47590">MIGAATVATEVHGVGAIAEAAQSVADRTPDEVAQNEFFWREIQFGFTLDRTLTNLNNGNSCPTPRVVHEALKRYLDFSNQLPVHYRSQLSQNIETVRRRLADEFGCDPEELAITRNSSEALQIAQNGIDLQPGDEVITTDQDYGRMRTTWDQRVRRDGITLTQIPFPVPTTQDDLYERFEQAITPRTKILHFCHITNLTGQLFPVQRLSRLARERGIVSICDGAHSVAHFPFKLRDLECDYYGTSLHKWLLAPHGTGFLYVRREKIENTWPLQAAPRRRDGDIRKFEEIGTHPAAAKAAIAEALAFHQAIGAERKAARLRYLTMRWADRLKNHPQITINSSLEPGQVWGLANVQIKGVDTREINAYMWDRFRIVLVPIIRDDYEGLRVTPNVYTRVQEIDTFADAMLEIADNGQIPTM</sequence>
<protein>
    <recommendedName>
        <fullName evidence="2">Aminotransferase class V domain-containing protein</fullName>
    </recommendedName>
</protein>
<dbReference type="InterPro" id="IPR015421">
    <property type="entry name" value="PyrdxlP-dep_Trfase_major"/>
</dbReference>
<dbReference type="InterPro" id="IPR000192">
    <property type="entry name" value="Aminotrans_V_dom"/>
</dbReference>
<accession>A0A381P3R9</accession>
<dbReference type="AlphaFoldDB" id="A0A381P3R9"/>
<dbReference type="Gene3D" id="3.90.1150.10">
    <property type="entry name" value="Aspartate Aminotransferase, domain 1"/>
    <property type="match status" value="1"/>
</dbReference>
<dbReference type="PANTHER" id="PTHR43092">
    <property type="entry name" value="L-CYSTEINE DESULFHYDRASE"/>
    <property type="match status" value="1"/>
</dbReference>
<proteinExistence type="predicted"/>
<evidence type="ECO:0000313" key="3">
    <source>
        <dbReference type="EMBL" id="SUZ61510.1"/>
    </source>
</evidence>
<dbReference type="PANTHER" id="PTHR43092:SF6">
    <property type="entry name" value="BLR1280 PROTEIN"/>
    <property type="match status" value="1"/>
</dbReference>